<dbReference type="GO" id="GO:0065002">
    <property type="term" value="P:intracellular protein transmembrane transport"/>
    <property type="evidence" value="ECO:0007669"/>
    <property type="project" value="UniProtKB-UniRule"/>
</dbReference>
<dbReference type="OrthoDB" id="9805743at2"/>
<dbReference type="GO" id="GO:0008320">
    <property type="term" value="F:protein transmembrane transporter activity"/>
    <property type="evidence" value="ECO:0007669"/>
    <property type="project" value="UniProtKB-UniRule"/>
</dbReference>
<evidence type="ECO:0000256" key="10">
    <source>
        <dbReference type="SAM" id="MobiDB-lite"/>
    </source>
</evidence>
<evidence type="ECO:0000256" key="7">
    <source>
        <dbReference type="ARBA" id="ARBA00023010"/>
    </source>
</evidence>
<keyword evidence="12" id="KW-1185">Reference proteome</keyword>
<comment type="subcellular location">
    <subcellularLocation>
        <location evidence="9">Cell membrane</location>
        <topology evidence="9">Single-pass membrane protein</topology>
    </subcellularLocation>
    <subcellularLocation>
        <location evidence="1">Membrane</location>
    </subcellularLocation>
</comment>
<feature type="compositionally biased region" description="Basic and acidic residues" evidence="10">
    <location>
        <begin position="36"/>
        <end position="47"/>
    </location>
</feature>
<dbReference type="RefSeq" id="WP_133906258.1">
    <property type="nucleotide sequence ID" value="NZ_SOCP01000012.1"/>
</dbReference>
<dbReference type="AlphaFoldDB" id="A0A4R7V9E5"/>
<comment type="function">
    <text evidence="9">Essential subunit of the Sec protein translocation channel SecYEG. Clamps together the 2 halves of SecY. May contact the channel plug during translocation.</text>
</comment>
<organism evidence="11 12">
    <name type="scientific">Actinophytocola oryzae</name>
    <dbReference type="NCBI Taxonomy" id="502181"/>
    <lineage>
        <taxon>Bacteria</taxon>
        <taxon>Bacillati</taxon>
        <taxon>Actinomycetota</taxon>
        <taxon>Actinomycetes</taxon>
        <taxon>Pseudonocardiales</taxon>
        <taxon>Pseudonocardiaceae</taxon>
    </lineage>
</organism>
<evidence type="ECO:0000256" key="2">
    <source>
        <dbReference type="ARBA" id="ARBA00022448"/>
    </source>
</evidence>
<keyword evidence="5 9" id="KW-0653">Protein transport</keyword>
<dbReference type="HAMAP" id="MF_00422">
    <property type="entry name" value="SecE"/>
    <property type="match status" value="1"/>
</dbReference>
<dbReference type="Pfam" id="PF00584">
    <property type="entry name" value="SecE"/>
    <property type="match status" value="1"/>
</dbReference>
<dbReference type="NCBIfam" id="TIGR00964">
    <property type="entry name" value="secE_bact"/>
    <property type="match status" value="1"/>
</dbReference>
<protein>
    <recommendedName>
        <fullName evidence="9">Protein translocase subunit SecE</fullName>
    </recommendedName>
</protein>
<dbReference type="GO" id="GO:0009306">
    <property type="term" value="P:protein secretion"/>
    <property type="evidence" value="ECO:0007669"/>
    <property type="project" value="UniProtKB-UniRule"/>
</dbReference>
<keyword evidence="2 9" id="KW-0813">Transport</keyword>
<feature type="region of interest" description="Disordered" evidence="10">
    <location>
        <begin position="1"/>
        <end position="99"/>
    </location>
</feature>
<keyword evidence="6 9" id="KW-1133">Transmembrane helix</keyword>
<dbReference type="InterPro" id="IPR038379">
    <property type="entry name" value="SecE_sf"/>
</dbReference>
<feature type="transmembrane region" description="Helical" evidence="9">
    <location>
        <begin position="128"/>
        <end position="149"/>
    </location>
</feature>
<proteinExistence type="inferred from homology"/>
<comment type="subunit">
    <text evidence="9">Component of the Sec protein translocase complex. Heterotrimer consisting of SecY, SecE and SecG subunits. The heterotrimers can form oligomers, although 1 heterotrimer is thought to be able to translocate proteins. Interacts with the ribosome. Interacts with SecDF, and other proteins may be involved. Interacts with SecA.</text>
</comment>
<keyword evidence="8 9" id="KW-0472">Membrane</keyword>
<dbReference type="GO" id="GO:0006605">
    <property type="term" value="P:protein targeting"/>
    <property type="evidence" value="ECO:0007669"/>
    <property type="project" value="UniProtKB-UniRule"/>
</dbReference>
<dbReference type="InterPro" id="IPR001901">
    <property type="entry name" value="Translocase_SecE/Sec61-g"/>
</dbReference>
<keyword evidence="3 9" id="KW-1003">Cell membrane</keyword>
<dbReference type="PANTHER" id="PTHR33910">
    <property type="entry name" value="PROTEIN TRANSLOCASE SUBUNIT SECE"/>
    <property type="match status" value="1"/>
</dbReference>
<keyword evidence="4 9" id="KW-0812">Transmembrane</keyword>
<keyword evidence="7 9" id="KW-0811">Translocation</keyword>
<sequence length="162" mass="17739">MVDDRDKEESKGQERPSRPVTAAARRERRASARPAARKEASTDEAAKPARTGAKSTADEKVKPKAKAKVDAKSDAKTAATKGEHKKGRPTPTRDRKESGPGFFARIFRFLKEVVAELRKVIWPTRKQMITYTAVVLVFVAFMVALIAGIDFGLAKGVLALFG</sequence>
<dbReference type="EMBL" id="SOCP01000012">
    <property type="protein sequence ID" value="TDV45548.1"/>
    <property type="molecule type" value="Genomic_DNA"/>
</dbReference>
<evidence type="ECO:0000256" key="8">
    <source>
        <dbReference type="ARBA" id="ARBA00023136"/>
    </source>
</evidence>
<evidence type="ECO:0000313" key="12">
    <source>
        <dbReference type="Proteomes" id="UP000294927"/>
    </source>
</evidence>
<gene>
    <name evidence="9" type="primary">secE</name>
    <name evidence="11" type="ORF">CLV71_112220</name>
</gene>
<accession>A0A4R7V9E5</accession>
<evidence type="ECO:0000256" key="9">
    <source>
        <dbReference type="HAMAP-Rule" id="MF_00422"/>
    </source>
</evidence>
<evidence type="ECO:0000256" key="4">
    <source>
        <dbReference type="ARBA" id="ARBA00022692"/>
    </source>
</evidence>
<dbReference type="Gene3D" id="1.20.5.1030">
    <property type="entry name" value="Preprotein translocase secy subunit"/>
    <property type="match status" value="1"/>
</dbReference>
<feature type="compositionally biased region" description="Basic and acidic residues" evidence="10">
    <location>
        <begin position="1"/>
        <end position="17"/>
    </location>
</feature>
<comment type="similarity">
    <text evidence="9">Belongs to the SecE/SEC61-gamma family.</text>
</comment>
<evidence type="ECO:0000256" key="3">
    <source>
        <dbReference type="ARBA" id="ARBA00022475"/>
    </source>
</evidence>
<dbReference type="PROSITE" id="PS01067">
    <property type="entry name" value="SECE_SEC61G"/>
    <property type="match status" value="1"/>
</dbReference>
<reference evidence="11 12" key="1">
    <citation type="submission" date="2019-03" db="EMBL/GenBank/DDBJ databases">
        <title>Genomic Encyclopedia of Archaeal and Bacterial Type Strains, Phase II (KMG-II): from individual species to whole genera.</title>
        <authorList>
            <person name="Goeker M."/>
        </authorList>
    </citation>
    <scope>NUCLEOTIDE SEQUENCE [LARGE SCALE GENOMIC DNA]</scope>
    <source>
        <strain evidence="11 12">DSM 45499</strain>
    </source>
</reference>
<dbReference type="Proteomes" id="UP000294927">
    <property type="component" value="Unassembled WGS sequence"/>
</dbReference>
<evidence type="ECO:0000256" key="6">
    <source>
        <dbReference type="ARBA" id="ARBA00022989"/>
    </source>
</evidence>
<evidence type="ECO:0000256" key="1">
    <source>
        <dbReference type="ARBA" id="ARBA00004370"/>
    </source>
</evidence>
<dbReference type="InterPro" id="IPR005807">
    <property type="entry name" value="SecE_bac"/>
</dbReference>
<name>A0A4R7V9E5_9PSEU</name>
<dbReference type="PANTHER" id="PTHR33910:SF1">
    <property type="entry name" value="PROTEIN TRANSLOCASE SUBUNIT SECE"/>
    <property type="match status" value="1"/>
</dbReference>
<dbReference type="GO" id="GO:0043952">
    <property type="term" value="P:protein transport by the Sec complex"/>
    <property type="evidence" value="ECO:0007669"/>
    <property type="project" value="UniProtKB-UniRule"/>
</dbReference>
<evidence type="ECO:0000256" key="5">
    <source>
        <dbReference type="ARBA" id="ARBA00022927"/>
    </source>
</evidence>
<dbReference type="GO" id="GO:0005886">
    <property type="term" value="C:plasma membrane"/>
    <property type="evidence" value="ECO:0007669"/>
    <property type="project" value="UniProtKB-SubCell"/>
</dbReference>
<comment type="caution">
    <text evidence="11">The sequence shown here is derived from an EMBL/GenBank/DDBJ whole genome shotgun (WGS) entry which is preliminary data.</text>
</comment>
<feature type="compositionally biased region" description="Basic and acidic residues" evidence="10">
    <location>
        <begin position="56"/>
        <end position="75"/>
    </location>
</feature>
<evidence type="ECO:0000313" key="11">
    <source>
        <dbReference type="EMBL" id="TDV45548.1"/>
    </source>
</evidence>